<dbReference type="PANTHER" id="PTHR35605:SF1">
    <property type="entry name" value="ECP2 EFFECTOR PROTEIN DOMAIN-CONTAINING PROTEIN-RELATED"/>
    <property type="match status" value="1"/>
</dbReference>
<dbReference type="HOGENOM" id="CLU_089018_0_0_1"/>
<dbReference type="AlphaFoldDB" id="A0A0A1T171"/>
<evidence type="ECO:0008006" key="4">
    <source>
        <dbReference type="Google" id="ProtNLM"/>
    </source>
</evidence>
<dbReference type="OrthoDB" id="3552888at2759"/>
<name>A0A0A1T171_9HYPO</name>
<accession>A0A0A1T171</accession>
<reference evidence="2 3" key="1">
    <citation type="journal article" date="2015" name="Genome Announc.">
        <title>Draft Genome Sequence and Gene Annotation of the Entomopathogenic Fungus Verticillium hemipterigenum.</title>
        <authorList>
            <person name="Horn F."/>
            <person name="Habel A."/>
            <person name="Scharf D.H."/>
            <person name="Dworschak J."/>
            <person name="Brakhage A.A."/>
            <person name="Guthke R."/>
            <person name="Hertweck C."/>
            <person name="Linde J."/>
        </authorList>
    </citation>
    <scope>NUCLEOTIDE SEQUENCE [LARGE SCALE GENOMIC DNA]</scope>
</reference>
<feature type="chain" id="PRO_5001989543" description="Secreted protein" evidence="1">
    <location>
        <begin position="17"/>
        <end position="195"/>
    </location>
</feature>
<proteinExistence type="predicted"/>
<feature type="signal peptide" evidence="1">
    <location>
        <begin position="1"/>
        <end position="16"/>
    </location>
</feature>
<dbReference type="EMBL" id="CDHN01000002">
    <property type="protein sequence ID" value="CEJ87469.1"/>
    <property type="molecule type" value="Genomic_DNA"/>
</dbReference>
<dbReference type="Proteomes" id="UP000039046">
    <property type="component" value="Unassembled WGS sequence"/>
</dbReference>
<organism evidence="2 3">
    <name type="scientific">[Torrubiella] hemipterigena</name>
    <dbReference type="NCBI Taxonomy" id="1531966"/>
    <lineage>
        <taxon>Eukaryota</taxon>
        <taxon>Fungi</taxon>
        <taxon>Dikarya</taxon>
        <taxon>Ascomycota</taxon>
        <taxon>Pezizomycotina</taxon>
        <taxon>Sordariomycetes</taxon>
        <taxon>Hypocreomycetidae</taxon>
        <taxon>Hypocreales</taxon>
        <taxon>Clavicipitaceae</taxon>
        <taxon>Clavicipitaceae incertae sedis</taxon>
        <taxon>'Torrubiella' clade</taxon>
    </lineage>
</organism>
<sequence length="195" mass="20999">MKFATIVLASVVAATAAIDQPMVESPVVWEVEAFKDGPTLKLEGTIQEVHKQLVEINHNYDTDFNLGAASDKAARDLSKRTDFSHSHTICGNFPGTTVDHLGQGISYLRGVGGRPSMGGRGTCGRVSCSYNTAIWWCNDDAGVKTLASFGSIADGAQWVWNKCAGRLDKGLAQGQVSGQAFHPTNWNVIVRKDKC</sequence>
<evidence type="ECO:0000313" key="3">
    <source>
        <dbReference type="Proteomes" id="UP000039046"/>
    </source>
</evidence>
<keyword evidence="3" id="KW-1185">Reference proteome</keyword>
<protein>
    <recommendedName>
        <fullName evidence="4">Secreted protein</fullName>
    </recommendedName>
</protein>
<dbReference type="PANTHER" id="PTHR35605">
    <property type="entry name" value="ECP2 EFFECTOR PROTEIN DOMAIN-CONTAINING PROTEIN-RELATED"/>
    <property type="match status" value="1"/>
</dbReference>
<evidence type="ECO:0000256" key="1">
    <source>
        <dbReference type="SAM" id="SignalP"/>
    </source>
</evidence>
<evidence type="ECO:0000313" key="2">
    <source>
        <dbReference type="EMBL" id="CEJ87469.1"/>
    </source>
</evidence>
<keyword evidence="1" id="KW-0732">Signal</keyword>
<gene>
    <name evidence="2" type="ORF">VHEMI04425</name>
</gene>
<dbReference type="STRING" id="1531966.A0A0A1T171"/>